<dbReference type="InterPro" id="IPR000212">
    <property type="entry name" value="DNA_helicase_UvrD/REP"/>
</dbReference>
<keyword evidence="16" id="KW-1185">Reference proteome</keyword>
<proteinExistence type="inferred from homology"/>
<dbReference type="AlphaFoldDB" id="A0A1Q2SKL7"/>
<dbReference type="SUPFAM" id="SSF52540">
    <property type="entry name" value="P-loop containing nucleoside triphosphate hydrolases"/>
    <property type="match status" value="1"/>
</dbReference>
<dbReference type="Gene3D" id="1.10.10.160">
    <property type="match status" value="1"/>
</dbReference>
<evidence type="ECO:0000313" key="15">
    <source>
        <dbReference type="EMBL" id="BAW79657.1"/>
    </source>
</evidence>
<dbReference type="PROSITE" id="PS51198">
    <property type="entry name" value="UVRD_HELICASE_ATP_BIND"/>
    <property type="match status" value="1"/>
</dbReference>
<dbReference type="Gene3D" id="3.40.50.300">
    <property type="entry name" value="P-loop containing nucleotide triphosphate hydrolases"/>
    <property type="match status" value="2"/>
</dbReference>
<evidence type="ECO:0000256" key="8">
    <source>
        <dbReference type="ARBA" id="ARBA00034617"/>
    </source>
</evidence>
<dbReference type="InterPro" id="IPR014017">
    <property type="entry name" value="DNA_helicase_UvrD-like_C"/>
</dbReference>
<organism evidence="15 16">
    <name type="scientific">Candidatus Nitrosoglobus terrae</name>
    <dbReference type="NCBI Taxonomy" id="1630141"/>
    <lineage>
        <taxon>Bacteria</taxon>
        <taxon>Pseudomonadati</taxon>
        <taxon>Pseudomonadota</taxon>
        <taxon>Gammaproteobacteria</taxon>
        <taxon>Chromatiales</taxon>
        <taxon>Chromatiaceae</taxon>
        <taxon>Candidatus Nitrosoglobus</taxon>
    </lineage>
</organism>
<dbReference type="GO" id="GO:0009314">
    <property type="term" value="P:response to radiation"/>
    <property type="evidence" value="ECO:0007669"/>
    <property type="project" value="UniProtKB-ARBA"/>
</dbReference>
<dbReference type="PANTHER" id="PTHR11070">
    <property type="entry name" value="UVRD / RECB / PCRA DNA HELICASE FAMILY MEMBER"/>
    <property type="match status" value="1"/>
</dbReference>
<evidence type="ECO:0000256" key="2">
    <source>
        <dbReference type="ARBA" id="ARBA00022741"/>
    </source>
</evidence>
<dbReference type="NCBIfam" id="NF008743">
    <property type="entry name" value="PRK11773.1"/>
    <property type="match status" value="1"/>
</dbReference>
<dbReference type="InterPro" id="IPR014016">
    <property type="entry name" value="UvrD-like_ATP-bd"/>
</dbReference>
<dbReference type="OrthoDB" id="9806690at2"/>
<feature type="binding site" evidence="12">
    <location>
        <begin position="29"/>
        <end position="36"/>
    </location>
    <ligand>
        <name>ATP</name>
        <dbReference type="ChEBI" id="CHEBI:30616"/>
    </ligand>
</feature>
<dbReference type="KEGG" id="ntt:TAO_0287"/>
<evidence type="ECO:0000256" key="1">
    <source>
        <dbReference type="ARBA" id="ARBA00009922"/>
    </source>
</evidence>
<keyword evidence="5 12" id="KW-0067">ATP-binding</keyword>
<dbReference type="GO" id="GO:0000725">
    <property type="term" value="P:recombinational repair"/>
    <property type="evidence" value="ECO:0007669"/>
    <property type="project" value="TreeGrafter"/>
</dbReference>
<evidence type="ECO:0000259" key="14">
    <source>
        <dbReference type="PROSITE" id="PS51217"/>
    </source>
</evidence>
<dbReference type="InterPro" id="IPR013986">
    <property type="entry name" value="DExx_box_DNA_helicase_dom_sf"/>
</dbReference>
<keyword evidence="2 12" id="KW-0547">Nucleotide-binding</keyword>
<dbReference type="CDD" id="cd18807">
    <property type="entry name" value="SF1_C_UvrD"/>
    <property type="match status" value="1"/>
</dbReference>
<dbReference type="EMBL" id="AP014836">
    <property type="protein sequence ID" value="BAW79657.1"/>
    <property type="molecule type" value="Genomic_DNA"/>
</dbReference>
<gene>
    <name evidence="15" type="ORF">TAO_0287</name>
</gene>
<dbReference type="GO" id="GO:0003677">
    <property type="term" value="F:DNA binding"/>
    <property type="evidence" value="ECO:0007669"/>
    <property type="project" value="UniProtKB-KW"/>
</dbReference>
<evidence type="ECO:0000256" key="6">
    <source>
        <dbReference type="ARBA" id="ARBA00023125"/>
    </source>
</evidence>
<evidence type="ECO:0000256" key="3">
    <source>
        <dbReference type="ARBA" id="ARBA00022801"/>
    </source>
</evidence>
<keyword evidence="6" id="KW-0238">DNA-binding</keyword>
<dbReference type="PANTHER" id="PTHR11070:SF2">
    <property type="entry name" value="ATP-DEPENDENT DNA HELICASE SRS2"/>
    <property type="match status" value="1"/>
</dbReference>
<evidence type="ECO:0000256" key="11">
    <source>
        <dbReference type="ARBA" id="ARBA00048988"/>
    </source>
</evidence>
<dbReference type="Proteomes" id="UP000243679">
    <property type="component" value="Chromosome"/>
</dbReference>
<dbReference type="GO" id="GO:0016887">
    <property type="term" value="F:ATP hydrolysis activity"/>
    <property type="evidence" value="ECO:0007669"/>
    <property type="project" value="RHEA"/>
</dbReference>
<dbReference type="PROSITE" id="PS51217">
    <property type="entry name" value="UVRD_HELICASE_CTER"/>
    <property type="match status" value="1"/>
</dbReference>
<dbReference type="EC" id="5.6.2.4" evidence="9"/>
<evidence type="ECO:0000256" key="7">
    <source>
        <dbReference type="ARBA" id="ARBA00023235"/>
    </source>
</evidence>
<comment type="catalytic activity">
    <reaction evidence="11">
        <text>ATP + H2O = ADP + phosphate + H(+)</text>
        <dbReference type="Rhea" id="RHEA:13065"/>
        <dbReference type="ChEBI" id="CHEBI:15377"/>
        <dbReference type="ChEBI" id="CHEBI:15378"/>
        <dbReference type="ChEBI" id="CHEBI:30616"/>
        <dbReference type="ChEBI" id="CHEBI:43474"/>
        <dbReference type="ChEBI" id="CHEBI:456216"/>
        <dbReference type="EC" id="5.6.2.4"/>
    </reaction>
</comment>
<protein>
    <recommendedName>
        <fullName evidence="9">DNA 3'-5' helicase</fullName>
        <ecNumber evidence="9">5.6.2.4</ecNumber>
    </recommendedName>
    <alternativeName>
        <fullName evidence="10">DNA 3'-5' helicase II</fullName>
    </alternativeName>
</protein>
<dbReference type="InterPro" id="IPR027417">
    <property type="entry name" value="P-loop_NTPase"/>
</dbReference>
<dbReference type="FunFam" id="1.10.10.160:FF:000001">
    <property type="entry name" value="ATP-dependent DNA helicase"/>
    <property type="match status" value="1"/>
</dbReference>
<dbReference type="Pfam" id="PF00580">
    <property type="entry name" value="UvrD-helicase"/>
    <property type="match status" value="1"/>
</dbReference>
<keyword evidence="3 12" id="KW-0378">Hydrolase</keyword>
<accession>A0A1Q2SKL7</accession>
<reference evidence="15 16" key="1">
    <citation type="journal article" date="2017" name="ISME J.">
        <title>An acid-tolerant ammonia-oxidizing ?-proteobacterium from soil.</title>
        <authorList>
            <person name="Hayatsu M."/>
            <person name="Tago K."/>
            <person name="Uchiyama I."/>
            <person name="Toyoda A."/>
            <person name="Wang Y."/>
            <person name="Shimomura Y."/>
            <person name="Okubo T."/>
            <person name="Kurisu F."/>
            <person name="Hirono Y."/>
            <person name="Nonaka K."/>
            <person name="Akiyama H."/>
            <person name="Itoh T."/>
            <person name="Takami H."/>
        </authorList>
    </citation>
    <scope>NUCLEOTIDE SEQUENCE [LARGE SCALE GENOMIC DNA]</scope>
    <source>
        <strain evidence="15 16">TAO100</strain>
    </source>
</reference>
<evidence type="ECO:0000256" key="5">
    <source>
        <dbReference type="ARBA" id="ARBA00022840"/>
    </source>
</evidence>
<evidence type="ECO:0000256" key="12">
    <source>
        <dbReference type="PROSITE-ProRule" id="PRU00560"/>
    </source>
</evidence>
<comment type="catalytic activity">
    <reaction evidence="8">
        <text>Couples ATP hydrolysis with the unwinding of duplex DNA by translocating in the 3'-5' direction.</text>
        <dbReference type="EC" id="5.6.2.4"/>
    </reaction>
</comment>
<feature type="domain" description="UvrD-like helicase ATP-binding" evidence="13">
    <location>
        <begin position="8"/>
        <end position="286"/>
    </location>
</feature>
<evidence type="ECO:0000259" key="13">
    <source>
        <dbReference type="PROSITE" id="PS51198"/>
    </source>
</evidence>
<dbReference type="Gene3D" id="1.10.486.10">
    <property type="entry name" value="PCRA, domain 4"/>
    <property type="match status" value="1"/>
</dbReference>
<keyword evidence="7" id="KW-0413">Isomerase</keyword>
<dbReference type="GO" id="GO:0043138">
    <property type="term" value="F:3'-5' DNA helicase activity"/>
    <property type="evidence" value="ECO:0007669"/>
    <property type="project" value="UniProtKB-EC"/>
</dbReference>
<feature type="domain" description="UvrD-like helicase C-terminal" evidence="14">
    <location>
        <begin position="287"/>
        <end position="563"/>
    </location>
</feature>
<evidence type="ECO:0000313" key="16">
    <source>
        <dbReference type="Proteomes" id="UP000243679"/>
    </source>
</evidence>
<dbReference type="Pfam" id="PF21196">
    <property type="entry name" value="PcrA_UvrD_tudor"/>
    <property type="match status" value="1"/>
</dbReference>
<dbReference type="RefSeq" id="WP_096526285.1">
    <property type="nucleotide sequence ID" value="NZ_AP014836.1"/>
</dbReference>
<dbReference type="Pfam" id="PF13361">
    <property type="entry name" value="UvrD_C"/>
    <property type="match status" value="1"/>
</dbReference>
<evidence type="ECO:0000256" key="10">
    <source>
        <dbReference type="ARBA" id="ARBA00034923"/>
    </source>
</evidence>
<dbReference type="GO" id="GO:0005829">
    <property type="term" value="C:cytosol"/>
    <property type="evidence" value="ECO:0007669"/>
    <property type="project" value="TreeGrafter"/>
</dbReference>
<name>A0A1Q2SKL7_9GAMM</name>
<keyword evidence="4 12" id="KW-0347">Helicase</keyword>
<dbReference type="CDD" id="cd17932">
    <property type="entry name" value="DEXQc_UvrD"/>
    <property type="match status" value="1"/>
</dbReference>
<evidence type="ECO:0000256" key="4">
    <source>
        <dbReference type="ARBA" id="ARBA00022806"/>
    </source>
</evidence>
<comment type="similarity">
    <text evidence="1">Belongs to the helicase family. UvrD subfamily.</text>
</comment>
<evidence type="ECO:0000256" key="9">
    <source>
        <dbReference type="ARBA" id="ARBA00034808"/>
    </source>
</evidence>
<dbReference type="GO" id="GO:0033202">
    <property type="term" value="C:DNA helicase complex"/>
    <property type="evidence" value="ECO:0007669"/>
    <property type="project" value="TreeGrafter"/>
</dbReference>
<dbReference type="GO" id="GO:0005524">
    <property type="term" value="F:ATP binding"/>
    <property type="evidence" value="ECO:0007669"/>
    <property type="project" value="UniProtKB-UniRule"/>
</dbReference>
<sequence>MDISSLLAPLNQAQRKAVAAPLGHHLVLAGAGSGKTRVLTHRIAWLIQSQGISPSNLLAVTFTNKGAGEMKERIENLLATPINAMWVGTFHGLTHRLLRIHWQEAQLPQAFQVLDSEDQYRLIRQVLQNLNLDEDRWSPRKIQWFINSHKDKGLRPQHIEDGDNANTWQMIRIYHNYQDYCNRNGLVDFAELLLRAYELWRNHAPLLSHYQNRFTHILIDEFQDTNAIQYAWLQLLAGDKGALFIVGDDDQAIYGWRGARVENIQQLTQDFPTIGITRLEQNYRSTQIILAAANAVIAHNAERLGKNLWTQDQGGELIQIYRAFDERDEARFIVERSLAWQAQGRARADIAVLYRSNAQSRVLEEMLLQARIPYRIHGGLRFFERAEIKDTFAYLRLMIHRDNDPAFARIVNTPPRGIGDRTLAQIREKAQQAQISLWQATTQLIITRYLPQRAMHALYEFQQLIENITIAIEEFSLPQKIELTLNRSGLLSHYQKDSSERGQSRLENLKELMNAAAQFKPEEPHLNLLSAFLAHTTLESDDNTSSEGWEDCVQLMTLHAAKGLEFPLVFITGMEEGLFPSPKSLDEPTGLEEERRLCYVGMTRARNHLYLIHADQRRLYGSNSCPKPSRFIREIPAKLICELRPQTYTPINSPITHKPEWNLVANNTDFQFGQRVRHHKFGEGTILDLEGEGDAIKIQVNFNQIGPKWLSLTYAKLQII</sequence>